<keyword evidence="4" id="KW-0131">Cell cycle</keyword>
<reference evidence="5" key="1">
    <citation type="journal article" date="2017" name="Nature">
        <title>Asgard archaea illuminate the origin of eukaryotic cellular complexity.</title>
        <authorList>
            <person name="Zaremba-Niedzwiedzka K."/>
            <person name="Caceres E.F."/>
            <person name="Saw J.H."/>
            <person name="Backstrom D."/>
            <person name="Juzokaite L."/>
            <person name="Vancaester E."/>
            <person name="Seitz K.W."/>
            <person name="Anantharaman K."/>
            <person name="Starnawski P."/>
            <person name="Kjeldsen K.U."/>
            <person name="Scott M.B."/>
            <person name="Nunoura T."/>
            <person name="Banfield J.F."/>
            <person name="Schramm A."/>
            <person name="Baker B.J."/>
            <person name="Spang A."/>
            <person name="Ettema T.J.G."/>
        </authorList>
    </citation>
    <scope>NUCLEOTIDE SEQUENCE</scope>
    <source>
        <strain evidence="5">LCB_4</strain>
    </source>
</reference>
<dbReference type="PANTHER" id="PTHR34298">
    <property type="entry name" value="SEGREGATION AND CONDENSATION PROTEIN B"/>
    <property type="match status" value="1"/>
</dbReference>
<proteinExistence type="predicted"/>
<dbReference type="AlphaFoldDB" id="A0AAF0D1G8"/>
<keyword evidence="1" id="KW-0963">Cytoplasm</keyword>
<dbReference type="EMBL" id="CP091871">
    <property type="protein sequence ID" value="WEU39906.1"/>
    <property type="molecule type" value="Genomic_DNA"/>
</dbReference>
<dbReference type="KEGG" id="oyw:OdinLCB4_005400"/>
<dbReference type="GO" id="GO:0051304">
    <property type="term" value="P:chromosome separation"/>
    <property type="evidence" value="ECO:0007669"/>
    <property type="project" value="InterPro"/>
</dbReference>
<evidence type="ECO:0000256" key="2">
    <source>
        <dbReference type="ARBA" id="ARBA00022618"/>
    </source>
</evidence>
<dbReference type="InterPro" id="IPR036388">
    <property type="entry name" value="WH-like_DNA-bd_sf"/>
</dbReference>
<evidence type="ECO:0000313" key="5">
    <source>
        <dbReference type="EMBL" id="WEU39906.1"/>
    </source>
</evidence>
<evidence type="ECO:0000256" key="1">
    <source>
        <dbReference type="ARBA" id="ARBA00022490"/>
    </source>
</evidence>
<organism evidence="5 6">
    <name type="scientific">Odinarchaeota yellowstonii (strain LCB_4)</name>
    <dbReference type="NCBI Taxonomy" id="1841599"/>
    <lineage>
        <taxon>Archaea</taxon>
        <taxon>Promethearchaeati</taxon>
        <taxon>Candidatus Odinarchaeota</taxon>
        <taxon>Candidatus Odinarchaeia</taxon>
        <taxon>Candidatus Odinarchaeales</taxon>
        <taxon>Candidatus Odinarchaeaceae</taxon>
        <taxon>Candidatus Odinarchaeum</taxon>
    </lineage>
</organism>
<keyword evidence="2" id="KW-0132">Cell division</keyword>
<sequence length="189" mass="21384">MPDAKLKPKVEAALFIAGRPLSVIEICKAVNYDNEQEIKTIVEELRTDYQSRDSALEIAVTSNNKYVLQLKPLFPEIIAKLAPPGLLTLGALKTLSLIALKQPIKQHEVIKIRGSHAYKYIHQLEEKGFIETIPEGRTKILKTSQLFADYFGLDYDLKKLKMQLRWKMRKEGLPAELLKIPGIDDEGTA</sequence>
<accession>A0AAF0D1G8</accession>
<dbReference type="InterPro" id="IPR005234">
    <property type="entry name" value="ScpB_csome_segregation"/>
</dbReference>
<evidence type="ECO:0000256" key="4">
    <source>
        <dbReference type="ARBA" id="ARBA00023306"/>
    </source>
</evidence>
<evidence type="ECO:0000313" key="6">
    <source>
        <dbReference type="Proteomes" id="UP000186851"/>
    </source>
</evidence>
<dbReference type="SUPFAM" id="SSF46785">
    <property type="entry name" value="Winged helix' DNA-binding domain"/>
    <property type="match status" value="2"/>
</dbReference>
<dbReference type="Gene3D" id="1.10.10.10">
    <property type="entry name" value="Winged helix-like DNA-binding domain superfamily/Winged helix DNA-binding domain"/>
    <property type="match status" value="2"/>
</dbReference>
<evidence type="ECO:0000256" key="3">
    <source>
        <dbReference type="ARBA" id="ARBA00022829"/>
    </source>
</evidence>
<dbReference type="NCBIfam" id="TIGR00281">
    <property type="entry name" value="SMC-Scp complex subunit ScpB"/>
    <property type="match status" value="1"/>
</dbReference>
<gene>
    <name evidence="5" type="primary">scpB</name>
    <name evidence="5" type="ORF">OdinLCB4_005400</name>
</gene>
<dbReference type="PIRSF" id="PIRSF019345">
    <property type="entry name" value="ScpB"/>
    <property type="match status" value="1"/>
</dbReference>
<name>A0AAF0D1G8_ODILC</name>
<keyword evidence="3" id="KW-0159">Chromosome partition</keyword>
<dbReference type="Proteomes" id="UP000186851">
    <property type="component" value="Chromosome"/>
</dbReference>
<dbReference type="PANTHER" id="PTHR34298:SF2">
    <property type="entry name" value="SEGREGATION AND CONDENSATION PROTEIN B"/>
    <property type="match status" value="1"/>
</dbReference>
<dbReference type="InterPro" id="IPR036390">
    <property type="entry name" value="WH_DNA-bd_sf"/>
</dbReference>
<dbReference type="Pfam" id="PF04079">
    <property type="entry name" value="SMC_ScpB"/>
    <property type="match status" value="1"/>
</dbReference>
<reference evidence="5" key="2">
    <citation type="journal article" date="2022" name="Nat. Microbiol.">
        <title>A closed Candidatus Odinarchaeum chromosome exposes Asgard archaeal viruses.</title>
        <authorList>
            <person name="Tamarit D."/>
            <person name="Caceres E.F."/>
            <person name="Krupovic M."/>
            <person name="Nijland R."/>
            <person name="Eme L."/>
            <person name="Robinson N.P."/>
            <person name="Ettema T.J.G."/>
        </authorList>
    </citation>
    <scope>NUCLEOTIDE SEQUENCE</scope>
    <source>
        <strain evidence="5">LCB_4</strain>
    </source>
</reference>
<protein>
    <submittedName>
        <fullName evidence="5">SMC-Scp complex subunit ScpB</fullName>
    </submittedName>
</protein>
<dbReference type="GO" id="GO:0051301">
    <property type="term" value="P:cell division"/>
    <property type="evidence" value="ECO:0007669"/>
    <property type="project" value="UniProtKB-KW"/>
</dbReference>